<name>C1E7I3_MICCC</name>
<evidence type="ECO:0000256" key="1">
    <source>
        <dbReference type="SAM" id="MobiDB-lite"/>
    </source>
</evidence>
<gene>
    <name evidence="2" type="ORF">MICPUN_59022</name>
</gene>
<dbReference type="GeneID" id="8244018"/>
<evidence type="ECO:0000313" key="3">
    <source>
        <dbReference type="Proteomes" id="UP000002009"/>
    </source>
</evidence>
<dbReference type="OMA" id="SYRYYNV"/>
<dbReference type="KEGG" id="mis:MICPUN_59022"/>
<protein>
    <submittedName>
        <fullName evidence="2">Uncharacterized protein</fullName>
    </submittedName>
</protein>
<dbReference type="EMBL" id="CP001327">
    <property type="protein sequence ID" value="ACO64337.1"/>
    <property type="molecule type" value="Genomic_DNA"/>
</dbReference>
<feature type="region of interest" description="Disordered" evidence="1">
    <location>
        <begin position="425"/>
        <end position="465"/>
    </location>
</feature>
<keyword evidence="3" id="KW-1185">Reference proteome</keyword>
<reference evidence="2 3" key="1">
    <citation type="journal article" date="2009" name="Science">
        <title>Green evolution and dynamic adaptations revealed by genomes of the marine picoeukaryotes Micromonas.</title>
        <authorList>
            <person name="Worden A.Z."/>
            <person name="Lee J.H."/>
            <person name="Mock T."/>
            <person name="Rouze P."/>
            <person name="Simmons M.P."/>
            <person name="Aerts A.L."/>
            <person name="Allen A.E."/>
            <person name="Cuvelier M.L."/>
            <person name="Derelle E."/>
            <person name="Everett M.V."/>
            <person name="Foulon E."/>
            <person name="Grimwood J."/>
            <person name="Gundlach H."/>
            <person name="Henrissat B."/>
            <person name="Napoli C."/>
            <person name="McDonald S.M."/>
            <person name="Parker M.S."/>
            <person name="Rombauts S."/>
            <person name="Salamov A."/>
            <person name="Von Dassow P."/>
            <person name="Badger J.H."/>
            <person name="Coutinho P.M."/>
            <person name="Demir E."/>
            <person name="Dubchak I."/>
            <person name="Gentemann C."/>
            <person name="Eikrem W."/>
            <person name="Gready J.E."/>
            <person name="John U."/>
            <person name="Lanier W."/>
            <person name="Lindquist E.A."/>
            <person name="Lucas S."/>
            <person name="Mayer K.F."/>
            <person name="Moreau H."/>
            <person name="Not F."/>
            <person name="Otillar R."/>
            <person name="Panaud O."/>
            <person name="Pangilinan J."/>
            <person name="Paulsen I."/>
            <person name="Piegu B."/>
            <person name="Poliakov A."/>
            <person name="Robbens S."/>
            <person name="Schmutz J."/>
            <person name="Toulza E."/>
            <person name="Wyss T."/>
            <person name="Zelensky A."/>
            <person name="Zhou K."/>
            <person name="Armbrust E.V."/>
            <person name="Bhattacharya D."/>
            <person name="Goodenough U.W."/>
            <person name="Van de Peer Y."/>
            <person name="Grigoriev I.V."/>
        </authorList>
    </citation>
    <scope>NUCLEOTIDE SEQUENCE [LARGE SCALE GENOMIC DNA]</scope>
    <source>
        <strain evidence="3">RCC299 / NOUM17</strain>
    </source>
</reference>
<dbReference type="OrthoDB" id="495040at2759"/>
<dbReference type="RefSeq" id="XP_002503079.1">
    <property type="nucleotide sequence ID" value="XM_002503033.1"/>
</dbReference>
<organism evidence="2 3">
    <name type="scientific">Micromonas commoda (strain RCC299 / NOUM17 / CCMP2709)</name>
    <name type="common">Picoplanktonic green alga</name>
    <dbReference type="NCBI Taxonomy" id="296587"/>
    <lineage>
        <taxon>Eukaryota</taxon>
        <taxon>Viridiplantae</taxon>
        <taxon>Chlorophyta</taxon>
        <taxon>Mamiellophyceae</taxon>
        <taxon>Mamiellales</taxon>
        <taxon>Mamiellaceae</taxon>
        <taxon>Micromonas</taxon>
    </lineage>
</organism>
<proteinExistence type="predicted"/>
<dbReference type="Proteomes" id="UP000002009">
    <property type="component" value="Chromosome 6"/>
</dbReference>
<evidence type="ECO:0000313" key="2">
    <source>
        <dbReference type="EMBL" id="ACO64337.1"/>
    </source>
</evidence>
<dbReference type="InParanoid" id="C1E7I3"/>
<accession>C1E7I3</accession>
<sequence>MSALGAFAPAPTATLGARSRVSRRGALGTNNAKTIGIRQPAVRIPGPRAQAVSTAVELLPPAIANPDSCSRANEFTVRKGAVPYKDEAVDCDIFVNDGAREAIRANGAERFVHLIEPNNPKLLKLLKIMEDGWDRIGVRAKNAGHHSLWPEAFEAGKALLEEAFPEECDPAYGGEVLAGVAFVGDDMKDRAIDFMQRRPKTDFTMSKYNPLGRLHRDPDAIDYKQPGWMEAAMPGSGAPGDEDGYSYRYYNVWLARTPLDPSGQVWENPLCLLLPKDKGEREWTYEIRTPEDNEGVTEETLGEKAGRIAKNPLSAAPIIMKAFSFKKQRKEDQFEFQDENYMKRGSPELVPDDTHVWVTHPFVCFDSFDMWHGAAKWSSDSAKSDVKAELCNGAKDVMRARRDASKGRVSMELRFRARCKPAGVRGGREGVPFSPLSSAYRGGAFKPDTVRPSNGAYDLEKGTTK</sequence>
<dbReference type="AlphaFoldDB" id="C1E7I3"/>